<reference evidence="1" key="1">
    <citation type="submission" date="2022-04" db="EMBL/GenBank/DDBJ databases">
        <title>Jade perch genome.</title>
        <authorList>
            <person name="Chao B."/>
        </authorList>
    </citation>
    <scope>NUCLEOTIDE SEQUENCE</scope>
    <source>
        <strain evidence="1">CB-2022</strain>
    </source>
</reference>
<organism evidence="1 2">
    <name type="scientific">Scortum barcoo</name>
    <name type="common">barcoo grunter</name>
    <dbReference type="NCBI Taxonomy" id="214431"/>
    <lineage>
        <taxon>Eukaryota</taxon>
        <taxon>Metazoa</taxon>
        <taxon>Chordata</taxon>
        <taxon>Craniata</taxon>
        <taxon>Vertebrata</taxon>
        <taxon>Euteleostomi</taxon>
        <taxon>Actinopterygii</taxon>
        <taxon>Neopterygii</taxon>
        <taxon>Teleostei</taxon>
        <taxon>Neoteleostei</taxon>
        <taxon>Acanthomorphata</taxon>
        <taxon>Eupercaria</taxon>
        <taxon>Centrarchiformes</taxon>
        <taxon>Terapontoidei</taxon>
        <taxon>Terapontidae</taxon>
        <taxon>Scortum</taxon>
    </lineage>
</organism>
<evidence type="ECO:0000313" key="1">
    <source>
        <dbReference type="EMBL" id="KAI3353149.1"/>
    </source>
</evidence>
<dbReference type="Proteomes" id="UP000831701">
    <property type="component" value="Chromosome 23"/>
</dbReference>
<protein>
    <submittedName>
        <fullName evidence="1">Uncharacterized protein</fullName>
    </submittedName>
</protein>
<name>A0ACB8VC57_9TELE</name>
<dbReference type="EMBL" id="CM041553">
    <property type="protein sequence ID" value="KAI3353149.1"/>
    <property type="molecule type" value="Genomic_DNA"/>
</dbReference>
<gene>
    <name evidence="1" type="ORF">L3Q82_019707</name>
</gene>
<sequence length="1450" mass="163129">MPLQHYMEVTPSFGLVVPLFKKRVCSSYTGRSHFLASPGRSTLCRVLERRIQADSRTSGFRRNNALFVPIVEHWTSSIFSAGCLRVYGSLPNQSTCALWILRRHSTMSPLLKEQKLGWLGAHLRDKVRSSITREELRSRAAAPSHREESAEVAKKERERRGKEAAAGWGGKMFCAKLKELKISGECPFSSSARHHERADFEGRAGDAAADPLPISRDVHGHAGEDPPQQRTARAKVNLHTLGESIRKLACPEFQRLHAALQRMMRLSDHSRDSKSPVICCTDYQSCSEEPEHLVEMMNIYSTKTAIQMDALRVALGEELFNMCYEEDGHILRVVGGALHDFLNSFNVLLKQSSAQPNPDRRDCVNEPSVLCLDKDLGLLTVYFFNPRPTTELFFPGVIKAAARLLYHTTVDVLMDPPGAKDSILQSSPQPSLLYTVVVKDAKNLSPSPLRATSAGTLPTFLFSTIFPFHLILDQDLVLVQIGHGLRKRLTRKDGLRRSATFQEHFCIVSPQIKCTFQGILTMLNTQFIIRIKHGVSTADNTGKLMDLKGQMIYVSESNAILFLGSPCVDKLEELTGRGLYLSDIPIHNALRDVVLVGEQAKAQDGLKKRLGKAKAALEHAHQALEEEKKKTVDLLFSIFPGTVAQQLWQGQTVQAKKFERVTMLFSDIVGFTAVCSRCTPMQVITMLNELYTRFDHHCGELDVYKVETIGDAYCVAGGLHKESETHAVQIALMALKMMELSDEVMTPTGEPIQMRIGLHTGSVLAGVVGVKMPRYCLFGNNVTLANKFESCSQPRKINISPTTHRLLKDRPEFVFVPRSRQELPANFPEDIPGYGFVNHALELLVLRNYGPEVWEDIKREAQLDIEGQFLVRIIYEDAKTYDLVGAASKVLKIDAGDILQMFGKMFFEFCQESGYDTILRVLGSNVREFLQNLDALHDHLGTIYPGMRAPSFRCTDAEKGNNLILHYYSEREGLQDIVIGIIKTVAQQIHGTEIEMKMIQPKSEECDHIKFLIEEKDSEEEAFYEDLDGFEENGTQETRISPYTFCKAFPFHLMFDKDLMLTQCGNAIYRVLPQLQPGTCILPSVFSLVRPHIDFSFHGILSHINTVFVLRSKEGLLNVETVENEDELTGVEISCLRLKGQMIYLPEAENILFLCSPSVMNLDDLTRRGLYLSDIPLHDATRDLVLLGEQFREEYKLTQELEILTDRLQHTLRALEDEKKKTDRLLYSVLPPSVANELRHKRPVPAKRYDNVTILFSGIVGFNAFCSKHASAEGAIKIVNLLNDVYTRFDILTDSRNNPYVYKVETVGDKYMTVSGLPEPCTHHAKSICHLALDMLEIAGQVKVDDEPVQITIGIHTGEVVTGVIGQRMPRYCLFGNTVNLTSRTETTGEKGKINVSEYTYRCLQSAENADPQFHLEYRGPVSMKGKKEPMQVWFLSRKPTDTETTTAKA</sequence>
<comment type="caution">
    <text evidence="1">The sequence shown here is derived from an EMBL/GenBank/DDBJ whole genome shotgun (WGS) entry which is preliminary data.</text>
</comment>
<keyword evidence="2" id="KW-1185">Reference proteome</keyword>
<accession>A0ACB8VC57</accession>
<proteinExistence type="predicted"/>
<evidence type="ECO:0000313" key="2">
    <source>
        <dbReference type="Proteomes" id="UP000831701"/>
    </source>
</evidence>